<name>A0A1R2B431_9CILI</name>
<evidence type="ECO:0000256" key="1">
    <source>
        <dbReference type="SAM" id="Coils"/>
    </source>
</evidence>
<proteinExistence type="predicted"/>
<evidence type="ECO:0000313" key="2">
    <source>
        <dbReference type="EMBL" id="OMJ71544.1"/>
    </source>
</evidence>
<comment type="caution">
    <text evidence="2">The sequence shown here is derived from an EMBL/GenBank/DDBJ whole genome shotgun (WGS) entry which is preliminary data.</text>
</comment>
<reference evidence="2 3" key="1">
    <citation type="submission" date="2016-11" db="EMBL/GenBank/DDBJ databases">
        <title>The macronuclear genome of Stentor coeruleus: a giant cell with tiny introns.</title>
        <authorList>
            <person name="Slabodnick M."/>
            <person name="Ruby J.G."/>
            <person name="Reiff S.B."/>
            <person name="Swart E.C."/>
            <person name="Gosai S."/>
            <person name="Prabakaran S."/>
            <person name="Witkowska E."/>
            <person name="Larue G.E."/>
            <person name="Fisher S."/>
            <person name="Freeman R.M."/>
            <person name="Gunawardena J."/>
            <person name="Chu W."/>
            <person name="Stover N.A."/>
            <person name="Gregory B.D."/>
            <person name="Nowacki M."/>
            <person name="Derisi J."/>
            <person name="Roy S.W."/>
            <person name="Marshall W.F."/>
            <person name="Sood P."/>
        </authorList>
    </citation>
    <scope>NUCLEOTIDE SEQUENCE [LARGE SCALE GENOMIC DNA]</scope>
    <source>
        <strain evidence="2">WM001</strain>
    </source>
</reference>
<dbReference type="Proteomes" id="UP000187209">
    <property type="component" value="Unassembled WGS sequence"/>
</dbReference>
<protein>
    <submittedName>
        <fullName evidence="2">Uncharacterized protein</fullName>
    </submittedName>
</protein>
<organism evidence="2 3">
    <name type="scientific">Stentor coeruleus</name>
    <dbReference type="NCBI Taxonomy" id="5963"/>
    <lineage>
        <taxon>Eukaryota</taxon>
        <taxon>Sar</taxon>
        <taxon>Alveolata</taxon>
        <taxon>Ciliophora</taxon>
        <taxon>Postciliodesmatophora</taxon>
        <taxon>Heterotrichea</taxon>
        <taxon>Heterotrichida</taxon>
        <taxon>Stentoridae</taxon>
        <taxon>Stentor</taxon>
    </lineage>
</organism>
<sequence length="330" mass="38588">MERNCIFNIPETLGKDIKVRTYKSPDSSPNGKALLSARKSTTGLFEIDFGYRKKKKHRNSVDLTTFDLQKDCFFKSMELQKEKVKQMQKLLTSTQQPHNDDHLESQIKEKILENRVLAESIKNLSLNYSFTERDSTESILIKASTIEIEILSIQKSLKNYLSIHNLKFKKQELENMQNLCINNKMLKKQINELKLKHEKYHKNPHEIHEMKKKYETLNEKYSTCLNENSELQEQLIQIKKKNLNRVNCIKKDNTIELACILTDVSKLAYVAKAYCEKNLIDFSVLMQNNNICKCNSPQEYLENIKKQLERLRVSCTDVYAEQCGSTCNTQ</sequence>
<dbReference type="EMBL" id="MPUH01000980">
    <property type="protein sequence ID" value="OMJ71544.1"/>
    <property type="molecule type" value="Genomic_DNA"/>
</dbReference>
<accession>A0A1R2B431</accession>
<dbReference type="AlphaFoldDB" id="A0A1R2B431"/>
<gene>
    <name evidence="2" type="ORF">SteCoe_30217</name>
</gene>
<keyword evidence="1" id="KW-0175">Coiled coil</keyword>
<keyword evidence="3" id="KW-1185">Reference proteome</keyword>
<evidence type="ECO:0000313" key="3">
    <source>
        <dbReference type="Proteomes" id="UP000187209"/>
    </source>
</evidence>
<feature type="coiled-coil region" evidence="1">
    <location>
        <begin position="169"/>
        <end position="241"/>
    </location>
</feature>